<feature type="domain" description="Glutamate/phenylalanine/leucine/valine/L-tryptophan dehydrogenase C-terminal" evidence="3">
    <location>
        <begin position="189"/>
        <end position="274"/>
    </location>
</feature>
<dbReference type="InterPro" id="IPR046346">
    <property type="entry name" value="Aminoacid_DH-like_N_sf"/>
</dbReference>
<dbReference type="Gene3D" id="3.40.50.720">
    <property type="entry name" value="NAD(P)-binding Rossmann-like Domain"/>
    <property type="match status" value="1"/>
</dbReference>
<dbReference type="Pfam" id="PF02812">
    <property type="entry name" value="ELFV_dehydrog_N"/>
    <property type="match status" value="1"/>
</dbReference>
<dbReference type="EMBL" id="BARS01019128">
    <property type="protein sequence ID" value="GAF87607.1"/>
    <property type="molecule type" value="Genomic_DNA"/>
</dbReference>
<dbReference type="InterPro" id="IPR006095">
    <property type="entry name" value="Glu/Leu/Phe/Val/Trp_DH"/>
</dbReference>
<reference evidence="5" key="1">
    <citation type="journal article" date="2014" name="Front. Microbiol.">
        <title>High frequency of phylogenetically diverse reductive dehalogenase-homologous genes in deep subseafloor sedimentary metagenomes.</title>
        <authorList>
            <person name="Kawai M."/>
            <person name="Futagami T."/>
            <person name="Toyoda A."/>
            <person name="Takaki Y."/>
            <person name="Nishi S."/>
            <person name="Hori S."/>
            <person name="Arai W."/>
            <person name="Tsubouchi T."/>
            <person name="Morono Y."/>
            <person name="Uchiyama I."/>
            <person name="Ito T."/>
            <person name="Fujiyama A."/>
            <person name="Inagaki F."/>
            <person name="Takami H."/>
        </authorList>
    </citation>
    <scope>NUCLEOTIDE SEQUENCE</scope>
    <source>
        <strain evidence="5">Expedition CK06-06</strain>
    </source>
</reference>
<dbReference type="GO" id="GO:0006538">
    <property type="term" value="P:L-glutamate catabolic process"/>
    <property type="evidence" value="ECO:0007669"/>
    <property type="project" value="TreeGrafter"/>
</dbReference>
<comment type="caution">
    <text evidence="5">The sequence shown here is derived from an EMBL/GenBank/DDBJ whole genome shotgun (WGS) entry which is preliminary data.</text>
</comment>
<dbReference type="PANTHER" id="PTHR11606:SF13">
    <property type="entry name" value="GLUTAMATE DEHYDROGENASE 1, MITOCHONDRIAL"/>
    <property type="match status" value="1"/>
</dbReference>
<feature type="domain" description="Glutamate/phenylalanine/leucine/valine/L-tryptophan dehydrogenase dimerisation" evidence="4">
    <location>
        <begin position="43"/>
        <end position="170"/>
    </location>
</feature>
<dbReference type="PRINTS" id="PR00082">
    <property type="entry name" value="GLFDHDRGNASE"/>
</dbReference>
<evidence type="ECO:0000259" key="3">
    <source>
        <dbReference type="Pfam" id="PF00208"/>
    </source>
</evidence>
<dbReference type="InterPro" id="IPR006097">
    <property type="entry name" value="Glu/Leu/Phe/Val/Trp_DH_dimer"/>
</dbReference>
<dbReference type="PANTHER" id="PTHR11606">
    <property type="entry name" value="GLUTAMATE DEHYDROGENASE"/>
    <property type="match status" value="1"/>
</dbReference>
<proteinExistence type="inferred from homology"/>
<dbReference type="GO" id="GO:0004352">
    <property type="term" value="F:glutamate dehydrogenase (NAD+) activity"/>
    <property type="evidence" value="ECO:0007669"/>
    <property type="project" value="TreeGrafter"/>
</dbReference>
<dbReference type="AlphaFoldDB" id="X0THK3"/>
<keyword evidence="2" id="KW-0560">Oxidoreductase</keyword>
<dbReference type="InterPro" id="IPR033524">
    <property type="entry name" value="Glu/Leu/Phe/Val_DH_AS"/>
</dbReference>
<dbReference type="Pfam" id="PF00208">
    <property type="entry name" value="ELFV_dehydrog"/>
    <property type="match status" value="1"/>
</dbReference>
<feature type="non-terminal residue" evidence="5">
    <location>
        <position position="275"/>
    </location>
</feature>
<dbReference type="Gene3D" id="3.40.50.10860">
    <property type="entry name" value="Leucine Dehydrogenase, chain A, domain 1"/>
    <property type="match status" value="1"/>
</dbReference>
<accession>X0THK3</accession>
<evidence type="ECO:0000256" key="1">
    <source>
        <dbReference type="ARBA" id="ARBA00006382"/>
    </source>
</evidence>
<dbReference type="SUPFAM" id="SSF53223">
    <property type="entry name" value="Aminoacid dehydrogenase-like, N-terminal domain"/>
    <property type="match status" value="1"/>
</dbReference>
<protein>
    <submittedName>
        <fullName evidence="5">Uncharacterized protein</fullName>
    </submittedName>
</protein>
<feature type="non-terminal residue" evidence="5">
    <location>
        <position position="1"/>
    </location>
</feature>
<organism evidence="5">
    <name type="scientific">marine sediment metagenome</name>
    <dbReference type="NCBI Taxonomy" id="412755"/>
    <lineage>
        <taxon>unclassified sequences</taxon>
        <taxon>metagenomes</taxon>
        <taxon>ecological metagenomes</taxon>
    </lineage>
</organism>
<evidence type="ECO:0000313" key="5">
    <source>
        <dbReference type="EMBL" id="GAF87607.1"/>
    </source>
</evidence>
<comment type="similarity">
    <text evidence="1">Belongs to the Glu/Leu/Phe/Val dehydrogenases family.</text>
</comment>
<sequence length="275" mass="29973">FKYPTPYLSIMAGNPFENVLKQIDKAQLIECVPQEVCETLKKPMQELCVTFPVKMDDRSIKLFDGFRIQHNNARGPTKGGIRYHWDVCEDEVKALATWMTFKCAVADVPYGGAKGGVICNPKEMSESEIERLSRAFIQAIWRNIGPELDIPAPDVYTTPQIMEWMADEYGKLVGKYTPAVITGKPLGKGGSEGRGTATAKGGFFILQEAAAKLNLDQNATVAIQGFGNAGRNMATLVYEAGYKVIAVSDSKGAIHNPGGIDIPTLIEHKNSTGSV</sequence>
<dbReference type="InterPro" id="IPR036291">
    <property type="entry name" value="NAD(P)-bd_dom_sf"/>
</dbReference>
<gene>
    <name evidence="5" type="ORF">S01H1_31037</name>
</gene>
<evidence type="ECO:0000256" key="2">
    <source>
        <dbReference type="ARBA" id="ARBA00023002"/>
    </source>
</evidence>
<dbReference type="PROSITE" id="PS00074">
    <property type="entry name" value="GLFV_DEHYDROGENASE"/>
    <property type="match status" value="1"/>
</dbReference>
<name>X0THK3_9ZZZZ</name>
<evidence type="ECO:0000259" key="4">
    <source>
        <dbReference type="Pfam" id="PF02812"/>
    </source>
</evidence>
<dbReference type="FunFam" id="3.40.50.10860:FF:000003">
    <property type="entry name" value="Glutamate dehydrogenase"/>
    <property type="match status" value="1"/>
</dbReference>
<dbReference type="InterPro" id="IPR006096">
    <property type="entry name" value="Glu/Leu/Phe/Val/Trp_DH_C"/>
</dbReference>
<dbReference type="SUPFAM" id="SSF51735">
    <property type="entry name" value="NAD(P)-binding Rossmann-fold domains"/>
    <property type="match status" value="1"/>
</dbReference>